<proteinExistence type="predicted"/>
<evidence type="ECO:0000256" key="2">
    <source>
        <dbReference type="SAM" id="MobiDB-lite"/>
    </source>
</evidence>
<feature type="compositionally biased region" description="Basic and acidic residues" evidence="2">
    <location>
        <begin position="593"/>
        <end position="603"/>
    </location>
</feature>
<dbReference type="EMBL" id="JAVRJZ010000021">
    <property type="protein sequence ID" value="KAK2704271.1"/>
    <property type="molecule type" value="Genomic_DNA"/>
</dbReference>
<dbReference type="Proteomes" id="UP001187531">
    <property type="component" value="Unassembled WGS sequence"/>
</dbReference>
<feature type="domain" description="C2H2-type" evidence="3">
    <location>
        <begin position="437"/>
        <end position="467"/>
    </location>
</feature>
<organism evidence="4 5">
    <name type="scientific">Artemia franciscana</name>
    <name type="common">Brine shrimp</name>
    <name type="synonym">Artemia sanfranciscana</name>
    <dbReference type="NCBI Taxonomy" id="6661"/>
    <lineage>
        <taxon>Eukaryota</taxon>
        <taxon>Metazoa</taxon>
        <taxon>Ecdysozoa</taxon>
        <taxon>Arthropoda</taxon>
        <taxon>Crustacea</taxon>
        <taxon>Branchiopoda</taxon>
        <taxon>Anostraca</taxon>
        <taxon>Artemiidae</taxon>
        <taxon>Artemia</taxon>
    </lineage>
</organism>
<feature type="region of interest" description="Disordered" evidence="2">
    <location>
        <begin position="588"/>
        <end position="663"/>
    </location>
</feature>
<evidence type="ECO:0000259" key="3">
    <source>
        <dbReference type="PROSITE" id="PS50157"/>
    </source>
</evidence>
<feature type="region of interest" description="Disordered" evidence="2">
    <location>
        <begin position="229"/>
        <end position="249"/>
    </location>
</feature>
<feature type="compositionally biased region" description="Polar residues" evidence="2">
    <location>
        <begin position="374"/>
        <end position="388"/>
    </location>
</feature>
<dbReference type="GO" id="GO:0005634">
    <property type="term" value="C:nucleus"/>
    <property type="evidence" value="ECO:0007669"/>
    <property type="project" value="TreeGrafter"/>
</dbReference>
<dbReference type="InterPro" id="IPR013087">
    <property type="entry name" value="Znf_C2H2_type"/>
</dbReference>
<comment type="caution">
    <text evidence="4">The sequence shown here is derived from an EMBL/GenBank/DDBJ whole genome shotgun (WGS) entry which is preliminary data.</text>
</comment>
<dbReference type="GO" id="GO:0006357">
    <property type="term" value="P:regulation of transcription by RNA polymerase II"/>
    <property type="evidence" value="ECO:0007669"/>
    <property type="project" value="TreeGrafter"/>
</dbReference>
<dbReference type="AlphaFoldDB" id="A0AA88HB93"/>
<keyword evidence="1" id="KW-0862">Zinc</keyword>
<keyword evidence="1" id="KW-0479">Metal-binding</keyword>
<dbReference type="PANTHER" id="PTHR21564">
    <property type="entry name" value="BRAKELESS PROTEIN"/>
    <property type="match status" value="1"/>
</dbReference>
<feature type="region of interest" description="Disordered" evidence="2">
    <location>
        <begin position="851"/>
        <end position="933"/>
    </location>
</feature>
<accession>A0AA88HB93</accession>
<feature type="compositionally biased region" description="Low complexity" evidence="2">
    <location>
        <begin position="92"/>
        <end position="101"/>
    </location>
</feature>
<feature type="compositionally biased region" description="Polar residues" evidence="2">
    <location>
        <begin position="742"/>
        <end position="751"/>
    </location>
</feature>
<feature type="compositionally biased region" description="Polar residues" evidence="2">
    <location>
        <begin position="414"/>
        <end position="426"/>
    </location>
</feature>
<feature type="compositionally biased region" description="Basic and acidic residues" evidence="2">
    <location>
        <begin position="102"/>
        <end position="116"/>
    </location>
</feature>
<name>A0AA88HB93_ARTSF</name>
<feature type="region of interest" description="Disordered" evidence="2">
    <location>
        <begin position="541"/>
        <end position="561"/>
    </location>
</feature>
<dbReference type="PROSITE" id="PS00028">
    <property type="entry name" value="ZINC_FINGER_C2H2_1"/>
    <property type="match status" value="1"/>
</dbReference>
<feature type="compositionally biased region" description="Polar residues" evidence="2">
    <location>
        <begin position="69"/>
        <end position="82"/>
    </location>
</feature>
<feature type="compositionally biased region" description="Polar residues" evidence="2">
    <location>
        <begin position="348"/>
        <end position="360"/>
    </location>
</feature>
<dbReference type="GO" id="GO:0008270">
    <property type="term" value="F:zinc ion binding"/>
    <property type="evidence" value="ECO:0007669"/>
    <property type="project" value="UniProtKB-KW"/>
</dbReference>
<dbReference type="InterPro" id="IPR040010">
    <property type="entry name" value="ZN608/ZN609"/>
</dbReference>
<feature type="compositionally biased region" description="Low complexity" evidence="2">
    <location>
        <begin position="7"/>
        <end position="41"/>
    </location>
</feature>
<feature type="region of interest" description="Disordered" evidence="2">
    <location>
        <begin position="322"/>
        <end position="431"/>
    </location>
</feature>
<dbReference type="PANTHER" id="PTHR21564:SF5">
    <property type="entry name" value="SCRIBBLER, ISOFORM J"/>
    <property type="match status" value="1"/>
</dbReference>
<evidence type="ECO:0000313" key="5">
    <source>
        <dbReference type="Proteomes" id="UP001187531"/>
    </source>
</evidence>
<reference evidence="4" key="1">
    <citation type="submission" date="2023-07" db="EMBL/GenBank/DDBJ databases">
        <title>Chromosome-level genome assembly of Artemia franciscana.</title>
        <authorList>
            <person name="Jo E."/>
        </authorList>
    </citation>
    <scope>NUCLEOTIDE SEQUENCE</scope>
    <source>
        <tissue evidence="4">Whole body</tissue>
    </source>
</reference>
<dbReference type="PROSITE" id="PS50157">
    <property type="entry name" value="ZINC_FINGER_C2H2_2"/>
    <property type="match status" value="1"/>
</dbReference>
<feature type="region of interest" description="Disordered" evidence="2">
    <location>
        <begin position="1"/>
        <end position="125"/>
    </location>
</feature>
<gene>
    <name evidence="4" type="ORF">QYM36_016614</name>
</gene>
<keyword evidence="1" id="KW-0863">Zinc-finger</keyword>
<sequence>MFGSQMATASSAKSPKAAGSVPIPIQSSSTANQSSAAAANSGLKMKFKRTKPSPGTRGTEGKLEIVKNADQSHSGILQQQGVDKNRLPPLKKPTTPVVTPQTKKEKGKESPVKTEGRPQFPVNPPIVKVAPTVQQPSVRMPNSVNTTKPVVPVTPTPNCSVLAPVEQKVVAVSQEVLSLNELDESLVKKPKLKRLLSDQRVDVFRIGFKGILLVVLIAGFDNPGKLYLQGNQPKSPTNESANNQSEASPSVLLQKTDICVGTSVGTMTEPECLGPCEPGTAVTLEGIVWHESEGGVLVVNVTWRGKTYVGTLMDCTRHQWAPPRFCESPQEDLDTRGKPRPKRLRGNGLSTPQEQANSSLYAKLRTTVKGRVTRTATNSGSPLKSEQNGTKRKGTKDIEANNNANKRSRSNSRGPDTTSPSVTTETAPPVCTSPLLLECPVPNCSKKYKHANGLKFHQDHAHNGDEVEQAKCDSEVESVLDSASRRSTPVISDRKDIEVPAESSESEKPLEMNVEIGADSKTIIPQLPILAAVLEENKSSRAASGSPVSKVPADPLASGSSPAVLSTTVVPAMPVLVGVQEQDTLQEEENELLENKQVPEKPPEVLGPSEPPVLATSAQQPPLSEDGTREDVKSPAYSDISDPNDQAPSIDPEFMETVNKFEEPTEPIRNFGMYSVFNHQTPFLVENSKPEPSAPKPDSWVQERKAELVKEIPKEDSFVSVTNAQYFQPLFIPPEFPPRGIGQQNNESGQYATDKRPQIPSGDLKLQSEVSRDLSLKDVGIPLSLGPPLPNPLTHVQNMVKRQEELARVQHSMDFLQHHAQHQFYPMNPPHSQSSINLSNSHKIHELSERAMKSPNTSNSVPKEVPSYHSQSPSDRVMPPSSLPQSAKPQMPPPGSSPFMMGGGLGFPPHQFVPTSMSGAPSPFTPGKPIFRP</sequence>
<evidence type="ECO:0000313" key="4">
    <source>
        <dbReference type="EMBL" id="KAK2704271.1"/>
    </source>
</evidence>
<evidence type="ECO:0000256" key="1">
    <source>
        <dbReference type="PROSITE-ProRule" id="PRU00042"/>
    </source>
</evidence>
<protein>
    <recommendedName>
        <fullName evidence="3">C2H2-type domain-containing protein</fullName>
    </recommendedName>
</protein>
<keyword evidence="5" id="KW-1185">Reference proteome</keyword>
<feature type="region of interest" description="Disordered" evidence="2">
    <location>
        <begin position="737"/>
        <end position="761"/>
    </location>
</feature>